<dbReference type="AlphaFoldDB" id="C7Q531"/>
<keyword evidence="3" id="KW-1003">Cell membrane</keyword>
<evidence type="ECO:0000256" key="5">
    <source>
        <dbReference type="ARBA" id="ARBA00022989"/>
    </source>
</evidence>
<comment type="similarity">
    <text evidence="2">Belongs to the DoxX family.</text>
</comment>
<proteinExistence type="inferred from homology"/>
<dbReference type="STRING" id="479433.Caci_5120"/>
<dbReference type="eggNOG" id="COG2259">
    <property type="taxonomic scope" value="Bacteria"/>
</dbReference>
<keyword evidence="4" id="KW-0812">Transmembrane</keyword>
<feature type="compositionally biased region" description="Acidic residues" evidence="7">
    <location>
        <begin position="177"/>
        <end position="189"/>
    </location>
</feature>
<keyword evidence="9" id="KW-1185">Reference proteome</keyword>
<evidence type="ECO:0000256" key="7">
    <source>
        <dbReference type="SAM" id="MobiDB-lite"/>
    </source>
</evidence>
<keyword evidence="5" id="KW-1133">Transmembrane helix</keyword>
<dbReference type="OrthoDB" id="346004at2"/>
<dbReference type="PANTHER" id="PTHR33452">
    <property type="entry name" value="OXIDOREDUCTASE CATD-RELATED"/>
    <property type="match status" value="1"/>
</dbReference>
<evidence type="ECO:0000256" key="1">
    <source>
        <dbReference type="ARBA" id="ARBA00004651"/>
    </source>
</evidence>
<comment type="subcellular location">
    <subcellularLocation>
        <location evidence="1">Cell membrane</location>
        <topology evidence="1">Multi-pass membrane protein</topology>
    </subcellularLocation>
</comment>
<dbReference type="PANTHER" id="PTHR33452:SF1">
    <property type="entry name" value="INNER MEMBRANE PROTEIN YPHA-RELATED"/>
    <property type="match status" value="1"/>
</dbReference>
<dbReference type="RefSeq" id="WP_015793708.1">
    <property type="nucleotide sequence ID" value="NC_013131.1"/>
</dbReference>
<evidence type="ECO:0000256" key="4">
    <source>
        <dbReference type="ARBA" id="ARBA00022692"/>
    </source>
</evidence>
<evidence type="ECO:0000313" key="8">
    <source>
        <dbReference type="EMBL" id="ACU73979.1"/>
    </source>
</evidence>
<dbReference type="InterPro" id="IPR032808">
    <property type="entry name" value="DoxX"/>
</dbReference>
<keyword evidence="6" id="KW-0472">Membrane</keyword>
<dbReference type="Pfam" id="PF07681">
    <property type="entry name" value="DoxX"/>
    <property type="match status" value="1"/>
</dbReference>
<dbReference type="HOGENOM" id="CLU_058421_3_0_11"/>
<evidence type="ECO:0000256" key="2">
    <source>
        <dbReference type="ARBA" id="ARBA00006679"/>
    </source>
</evidence>
<dbReference type="InParanoid" id="C7Q531"/>
<sequence>MASRGLRTDLGLLALRLGTGGILIAHGTQKLFGWFGGRGPKGTAATMHAMGFRPGLPNALTAGLSETAGGTLLALGAATPAGGAAALGAMSAAAAVHHPSGFFNSTGGYEYPAFLALTATGLAVAGPGRFSVDHATDNRLNTPPVLLSAFAASALAATEVLRRRTKVMAAQAAAAGDEADAEDEADSGETDNATQAAHDAAADLP</sequence>
<feature type="compositionally biased region" description="Low complexity" evidence="7">
    <location>
        <begin position="191"/>
        <end position="205"/>
    </location>
</feature>
<accession>C7Q531</accession>
<reference evidence="8 9" key="1">
    <citation type="journal article" date="2009" name="Stand. Genomic Sci.">
        <title>Complete genome sequence of Catenulispora acidiphila type strain (ID 139908).</title>
        <authorList>
            <person name="Copeland A."/>
            <person name="Lapidus A."/>
            <person name="Glavina Del Rio T."/>
            <person name="Nolan M."/>
            <person name="Lucas S."/>
            <person name="Chen F."/>
            <person name="Tice H."/>
            <person name="Cheng J.F."/>
            <person name="Bruce D."/>
            <person name="Goodwin L."/>
            <person name="Pitluck S."/>
            <person name="Mikhailova N."/>
            <person name="Pati A."/>
            <person name="Ivanova N."/>
            <person name="Mavromatis K."/>
            <person name="Chen A."/>
            <person name="Palaniappan K."/>
            <person name="Chain P."/>
            <person name="Land M."/>
            <person name="Hauser L."/>
            <person name="Chang Y.J."/>
            <person name="Jeffries C.D."/>
            <person name="Chertkov O."/>
            <person name="Brettin T."/>
            <person name="Detter J.C."/>
            <person name="Han C."/>
            <person name="Ali Z."/>
            <person name="Tindall B.J."/>
            <person name="Goker M."/>
            <person name="Bristow J."/>
            <person name="Eisen J.A."/>
            <person name="Markowitz V."/>
            <person name="Hugenholtz P."/>
            <person name="Kyrpides N.C."/>
            <person name="Klenk H.P."/>
        </authorList>
    </citation>
    <scope>NUCLEOTIDE SEQUENCE [LARGE SCALE GENOMIC DNA]</scope>
    <source>
        <strain evidence="9">DSM 44928 / JCM 14897 / NBRC 102108 / NRRL B-24433 / ID139908</strain>
    </source>
</reference>
<dbReference type="GO" id="GO:0005886">
    <property type="term" value="C:plasma membrane"/>
    <property type="evidence" value="ECO:0007669"/>
    <property type="project" value="UniProtKB-SubCell"/>
</dbReference>
<protein>
    <submittedName>
        <fullName evidence="8">DoxX family protein</fullName>
    </submittedName>
</protein>
<dbReference type="EMBL" id="CP001700">
    <property type="protein sequence ID" value="ACU73979.1"/>
    <property type="molecule type" value="Genomic_DNA"/>
</dbReference>
<dbReference type="KEGG" id="cai:Caci_5120"/>
<organism evidence="8 9">
    <name type="scientific">Catenulispora acidiphila (strain DSM 44928 / JCM 14897 / NBRC 102108 / NRRL B-24433 / ID139908)</name>
    <dbReference type="NCBI Taxonomy" id="479433"/>
    <lineage>
        <taxon>Bacteria</taxon>
        <taxon>Bacillati</taxon>
        <taxon>Actinomycetota</taxon>
        <taxon>Actinomycetes</taxon>
        <taxon>Catenulisporales</taxon>
        <taxon>Catenulisporaceae</taxon>
        <taxon>Catenulispora</taxon>
    </lineage>
</organism>
<evidence type="ECO:0000313" key="9">
    <source>
        <dbReference type="Proteomes" id="UP000000851"/>
    </source>
</evidence>
<dbReference type="Proteomes" id="UP000000851">
    <property type="component" value="Chromosome"/>
</dbReference>
<dbReference type="InterPro" id="IPR051907">
    <property type="entry name" value="DoxX-like_oxidoreductase"/>
</dbReference>
<feature type="region of interest" description="Disordered" evidence="7">
    <location>
        <begin position="171"/>
        <end position="205"/>
    </location>
</feature>
<evidence type="ECO:0000256" key="6">
    <source>
        <dbReference type="ARBA" id="ARBA00023136"/>
    </source>
</evidence>
<name>C7Q531_CATAD</name>
<gene>
    <name evidence="8" type="ordered locus">Caci_5120</name>
</gene>
<evidence type="ECO:0000256" key="3">
    <source>
        <dbReference type="ARBA" id="ARBA00022475"/>
    </source>
</evidence>